<feature type="compositionally biased region" description="Basic residues" evidence="1">
    <location>
        <begin position="403"/>
        <end position="412"/>
    </location>
</feature>
<name>A0A430FMH2_9BIFI</name>
<evidence type="ECO:0008006" key="4">
    <source>
        <dbReference type="Google" id="ProtNLM"/>
    </source>
</evidence>
<dbReference type="AlphaFoldDB" id="A0A430FMH2"/>
<dbReference type="OrthoDB" id="3194844at2"/>
<comment type="caution">
    <text evidence="2">The sequence shown here is derived from an EMBL/GenBank/DDBJ whole genome shotgun (WGS) entry which is preliminary data.</text>
</comment>
<dbReference type="InterPro" id="IPR057369">
    <property type="entry name" value="VG15"/>
</dbReference>
<evidence type="ECO:0000313" key="3">
    <source>
        <dbReference type="Proteomes" id="UP000287533"/>
    </source>
</evidence>
<evidence type="ECO:0000313" key="2">
    <source>
        <dbReference type="EMBL" id="RSX53948.1"/>
    </source>
</evidence>
<protein>
    <recommendedName>
        <fullName evidence="4">Bacterial EndoU nuclease domain-containing protein</fullName>
    </recommendedName>
</protein>
<reference evidence="2 3" key="1">
    <citation type="submission" date="2018-09" db="EMBL/GenBank/DDBJ databases">
        <title>Characterization of the phylogenetic diversity of five novel species belonging to the genus Bifidobacterium.</title>
        <authorList>
            <person name="Lugli G.A."/>
            <person name="Duranti S."/>
            <person name="Milani C."/>
        </authorList>
    </citation>
    <scope>NUCLEOTIDE SEQUENCE [LARGE SCALE GENOMIC DNA]</scope>
    <source>
        <strain evidence="2 3">2034B</strain>
    </source>
</reference>
<dbReference type="RefSeq" id="WP_125979250.1">
    <property type="nucleotide sequence ID" value="NZ_QXGL01000001.1"/>
</dbReference>
<feature type="region of interest" description="Disordered" evidence="1">
    <location>
        <begin position="388"/>
        <end position="412"/>
    </location>
</feature>
<keyword evidence="3" id="KW-1185">Reference proteome</keyword>
<dbReference type="Proteomes" id="UP000287533">
    <property type="component" value="Unassembled WGS sequence"/>
</dbReference>
<gene>
    <name evidence="2" type="ORF">D2E25_0254</name>
</gene>
<evidence type="ECO:0000256" key="1">
    <source>
        <dbReference type="SAM" id="MobiDB-lite"/>
    </source>
</evidence>
<dbReference type="EMBL" id="QXGL01000001">
    <property type="protein sequence ID" value="RSX53948.1"/>
    <property type="molecule type" value="Genomic_DNA"/>
</dbReference>
<organism evidence="2 3">
    <name type="scientific">Bifidobacterium goeldii</name>
    <dbReference type="NCBI Taxonomy" id="2306975"/>
    <lineage>
        <taxon>Bacteria</taxon>
        <taxon>Bacillati</taxon>
        <taxon>Actinomycetota</taxon>
        <taxon>Actinomycetes</taxon>
        <taxon>Bifidobacteriales</taxon>
        <taxon>Bifidobacteriaceae</taxon>
        <taxon>Bifidobacterium</taxon>
    </lineage>
</organism>
<accession>A0A430FMH2</accession>
<sequence length="412" mass="46401">MAQTRSGALLTDKHRRDQVRLAITADSQARRIWDSTLDLNDLKGSQPIWKNAILNLLQTWWKISAQTANAYLPQFREAETGDGSFETAMPRFDRKRMADQIDWTGATNVLWHIARGETQEAAYAAARSLFLGIFHEAVLTGGRITIEHWAKKDQRAIGWRRVSDGDPCAFCAMLVTRGPVYTSEQKALLRASDGKKYHPHCGCTIEVVYGDWKPTEQEQQWIDDYYRAAESLPDKTPRTAETVLPLMRRNGSFRDSTARRNAPAALKQRRDAAFERKIAVRRSSLVRTPNEKIINHILHGEGDGKRGGHMYGTGVLGKTEFPESWSEDNILGAIQRVMADPDWIRPAPNERALHQFGKTVDGVQVEVKAYLADGEYVIDQAYPVGGDGVTKNTSTGKIDVKPSRSKQWRKAK</sequence>
<dbReference type="Pfam" id="PF25310">
    <property type="entry name" value="VG15"/>
    <property type="match status" value="1"/>
</dbReference>
<proteinExistence type="predicted"/>